<evidence type="ECO:0000259" key="3">
    <source>
        <dbReference type="Pfam" id="PF13229"/>
    </source>
</evidence>
<dbReference type="InterPro" id="IPR008979">
    <property type="entry name" value="Galactose-bd-like_sf"/>
</dbReference>
<dbReference type="InterPro" id="IPR006626">
    <property type="entry name" value="PbH1"/>
</dbReference>
<gene>
    <name evidence="4" type="ORF">ACFSUS_02850</name>
</gene>
<evidence type="ECO:0000259" key="2">
    <source>
        <dbReference type="Pfam" id="PF01345"/>
    </source>
</evidence>
<dbReference type="InterPro" id="IPR047589">
    <property type="entry name" value="DUF11_rpt"/>
</dbReference>
<reference evidence="5" key="1">
    <citation type="journal article" date="2019" name="Int. J. Syst. Evol. Microbiol.">
        <title>The Global Catalogue of Microorganisms (GCM) 10K type strain sequencing project: providing services to taxonomists for standard genome sequencing and annotation.</title>
        <authorList>
            <consortium name="The Broad Institute Genomics Platform"/>
            <consortium name="The Broad Institute Genome Sequencing Center for Infectious Disease"/>
            <person name="Wu L."/>
            <person name="Ma J."/>
        </authorList>
    </citation>
    <scope>NUCLEOTIDE SEQUENCE [LARGE SCALE GENOMIC DNA]</scope>
    <source>
        <strain evidence="5">KCTC 42805</strain>
    </source>
</reference>
<dbReference type="SUPFAM" id="SSF51126">
    <property type="entry name" value="Pectin lyase-like"/>
    <property type="match status" value="2"/>
</dbReference>
<comment type="caution">
    <text evidence="4">The sequence shown here is derived from an EMBL/GenBank/DDBJ whole genome shotgun (WGS) entry which is preliminary data.</text>
</comment>
<dbReference type="Proteomes" id="UP001597469">
    <property type="component" value="Unassembled WGS sequence"/>
</dbReference>
<feature type="domain" description="DUF11" evidence="2">
    <location>
        <begin position="811"/>
        <end position="919"/>
    </location>
</feature>
<proteinExistence type="predicted"/>
<feature type="region of interest" description="Disordered" evidence="1">
    <location>
        <begin position="904"/>
        <end position="938"/>
    </location>
</feature>
<dbReference type="InterPro" id="IPR012334">
    <property type="entry name" value="Pectin_lyas_fold"/>
</dbReference>
<dbReference type="InterPro" id="IPR022441">
    <property type="entry name" value="Para_beta_helix_rpt-2"/>
</dbReference>
<sequence length="1098" mass="120254">MLLILVTFTLGIAQKTYYLAANGNDTNNGLSVNAPFRTLTRVNKLLLQPGDTLLLRRGDTFRGSLQIRQSGSSGKPIVVDAYGSGRKPILSGSVPVTGWKSLGSNRWQAVCKECGDRVTGLFKADSALPLGRYPNLNDPNKGYLTVQSHSGATQLTSQQPLTNDWTGGEAVIRPTQWILDRTTITKQTGNTLLLNNKSSYAPTDGFGYFIQNHPAALDQPGEWCYNPADQTIKLYANKGNPNALVITATILDKGIELTNASFIVIRNLHITQTLSTGLYISNASSFTVTGNDITSSGEDGVTIVAGGKDVLIENNRVIDANNNGFLLDSYHDIIVRGNEFRRMGLIPGRGRSGDGQYNGVRFGPTLNALIENNRIDSVGFNGLSFMSDVMIQHNVISNYCMTKTDGGGIYSWNANKLPTQNIHIVSNIIYNGIGAPEGTLQNGHHGTNGVFLDDCMENVDLINNTVFSNRGWGIFMRGDHHINVLGNTFFDNADAQFVMYHNGGFCPFRENVVKQNIFFSKSSSQLVARYESNTDDLDQYGLLDYNYYVRPFADVFTIRAVYNWWQVNEVTLDQWRNRFKQDANAKNSPLTYPEYTVKSVNPKLRINTDFAKDGQGWSTWSPYNNGQAIWDPKKGNGNGSLCVTFPTPTTATNSYVLVTKDIGSVTKSRSFLLRFDAIASADKKIQVFIRQRDAPYQDLDKRFNLLVGPTRQHYEIAFTASADEANALLTYQLNEDGQSVWFDNIQLQEATITPTNTDDHIRLVYNPTLKDSLVTLPGRYRDVRNRYYDRQVRVPPFRSVILLTDSLPPIDLSLKLRTDKQALQVGEVTSFSLTVRNDRPSKTTEQAQWTCRLPPNLEVVSGAGLQYSEGVLTGTVQNLLTDTTFVFQAKSTVAGTYKTAAQVTTTTHGDPDSTPDSGTSDGEDDTATATFRVGEPNDKVFSSPNPGQMILPSLVSTPASVDLSLRMALSSRTPAYSQTVTCTIWVNNTGESASGAVQIQNLLPAGLRFAGGTGWTANGNLLITNLTDIPAGKTISVSFQARVVGLGQMINQAQISTCATSDIDSTPGNGFGNGEDDQVQADFRVRLTNGGSGIFSPD</sequence>
<evidence type="ECO:0000313" key="4">
    <source>
        <dbReference type="EMBL" id="MFD2569552.1"/>
    </source>
</evidence>
<dbReference type="InterPro" id="IPR001434">
    <property type="entry name" value="OmcB-like_DUF11"/>
</dbReference>
<dbReference type="Pfam" id="PF01345">
    <property type="entry name" value="DUF11"/>
    <property type="match status" value="2"/>
</dbReference>
<dbReference type="NCBIfam" id="TIGR01451">
    <property type="entry name" value="B_ant_repeat"/>
    <property type="match status" value="1"/>
</dbReference>
<dbReference type="SMART" id="SM00710">
    <property type="entry name" value="PbH1"/>
    <property type="match status" value="8"/>
</dbReference>
<feature type="domain" description="Right handed beta helix" evidence="3">
    <location>
        <begin position="253"/>
        <end position="342"/>
    </location>
</feature>
<dbReference type="Gene3D" id="2.160.20.10">
    <property type="entry name" value="Single-stranded right-handed beta-helix, Pectin lyase-like"/>
    <property type="match status" value="3"/>
</dbReference>
<protein>
    <submittedName>
        <fullName evidence="4">Right-handed parallel beta-helix repeat-containing protein</fullName>
    </submittedName>
</protein>
<dbReference type="Gene3D" id="2.60.120.260">
    <property type="entry name" value="Galactose-binding domain-like"/>
    <property type="match status" value="1"/>
</dbReference>
<evidence type="ECO:0000256" key="1">
    <source>
        <dbReference type="SAM" id="MobiDB-lite"/>
    </source>
</evidence>
<accession>A0ABW5LZ10</accession>
<keyword evidence="5" id="KW-1185">Reference proteome</keyword>
<evidence type="ECO:0000313" key="5">
    <source>
        <dbReference type="Proteomes" id="UP001597469"/>
    </source>
</evidence>
<name>A0ABW5LZ10_9BACT</name>
<dbReference type="SUPFAM" id="SSF49785">
    <property type="entry name" value="Galactose-binding domain-like"/>
    <property type="match status" value="1"/>
</dbReference>
<feature type="compositionally biased region" description="Low complexity" evidence="1">
    <location>
        <begin position="904"/>
        <end position="920"/>
    </location>
</feature>
<dbReference type="InterPro" id="IPR039448">
    <property type="entry name" value="Beta_helix"/>
</dbReference>
<organism evidence="4 5">
    <name type="scientific">Spirosoma soli</name>
    <dbReference type="NCBI Taxonomy" id="1770529"/>
    <lineage>
        <taxon>Bacteria</taxon>
        <taxon>Pseudomonadati</taxon>
        <taxon>Bacteroidota</taxon>
        <taxon>Cytophagia</taxon>
        <taxon>Cytophagales</taxon>
        <taxon>Cytophagaceae</taxon>
        <taxon>Spirosoma</taxon>
    </lineage>
</organism>
<feature type="domain" description="DUF11" evidence="2">
    <location>
        <begin position="962"/>
        <end position="1066"/>
    </location>
</feature>
<dbReference type="NCBIfam" id="TIGR03804">
    <property type="entry name" value="para_beta_helix"/>
    <property type="match status" value="1"/>
</dbReference>
<feature type="domain" description="Right handed beta helix" evidence="3">
    <location>
        <begin position="356"/>
        <end position="512"/>
    </location>
</feature>
<dbReference type="InterPro" id="IPR011050">
    <property type="entry name" value="Pectin_lyase_fold/virulence"/>
</dbReference>
<dbReference type="EMBL" id="JBHULN010000001">
    <property type="protein sequence ID" value="MFD2569552.1"/>
    <property type="molecule type" value="Genomic_DNA"/>
</dbReference>
<dbReference type="PANTHER" id="PTHR36453">
    <property type="entry name" value="SECRETED PROTEIN-RELATED"/>
    <property type="match status" value="1"/>
</dbReference>
<dbReference type="Pfam" id="PF13229">
    <property type="entry name" value="Beta_helix"/>
    <property type="match status" value="2"/>
</dbReference>
<dbReference type="RefSeq" id="WP_381518769.1">
    <property type="nucleotide sequence ID" value="NZ_JBHULN010000001.1"/>
</dbReference>
<dbReference type="PANTHER" id="PTHR36453:SF1">
    <property type="entry name" value="RIGHT HANDED BETA HELIX DOMAIN-CONTAINING PROTEIN"/>
    <property type="match status" value="1"/>
</dbReference>